<evidence type="ECO:0000259" key="1">
    <source>
        <dbReference type="Pfam" id="PF23635"/>
    </source>
</evidence>
<organism evidence="2 3">
    <name type="scientific">Leersia perrieri</name>
    <dbReference type="NCBI Taxonomy" id="77586"/>
    <lineage>
        <taxon>Eukaryota</taxon>
        <taxon>Viridiplantae</taxon>
        <taxon>Streptophyta</taxon>
        <taxon>Embryophyta</taxon>
        <taxon>Tracheophyta</taxon>
        <taxon>Spermatophyta</taxon>
        <taxon>Magnoliopsida</taxon>
        <taxon>Liliopsida</taxon>
        <taxon>Poales</taxon>
        <taxon>Poaceae</taxon>
        <taxon>BOP clade</taxon>
        <taxon>Oryzoideae</taxon>
        <taxon>Oryzeae</taxon>
        <taxon>Oryzinae</taxon>
        <taxon>Leersia</taxon>
    </lineage>
</organism>
<dbReference type="STRING" id="77586.A0A0D9WCS3"/>
<accession>A0A0D9WCS3</accession>
<dbReference type="SUPFAM" id="SSF81383">
    <property type="entry name" value="F-box domain"/>
    <property type="match status" value="1"/>
</dbReference>
<reference evidence="3" key="2">
    <citation type="submission" date="2013-12" db="EMBL/GenBank/DDBJ databases">
        <authorList>
            <person name="Yu Y."/>
            <person name="Lee S."/>
            <person name="de Baynast K."/>
            <person name="Wissotski M."/>
            <person name="Liu L."/>
            <person name="Talag J."/>
            <person name="Goicoechea J."/>
            <person name="Angelova A."/>
            <person name="Jetty R."/>
            <person name="Kudrna D."/>
            <person name="Golser W."/>
            <person name="Rivera L."/>
            <person name="Zhang J."/>
            <person name="Wing R."/>
        </authorList>
    </citation>
    <scope>NUCLEOTIDE SEQUENCE</scope>
</reference>
<proteinExistence type="predicted"/>
<dbReference type="InterPro" id="IPR036047">
    <property type="entry name" value="F-box-like_dom_sf"/>
</dbReference>
<dbReference type="Proteomes" id="UP000032180">
    <property type="component" value="Chromosome 5"/>
</dbReference>
<dbReference type="AlphaFoldDB" id="A0A0D9WCS3"/>
<evidence type="ECO:0000313" key="3">
    <source>
        <dbReference type="Proteomes" id="UP000032180"/>
    </source>
</evidence>
<feature type="domain" description="F-box protein AT5G49610-like beta-propeller" evidence="1">
    <location>
        <begin position="104"/>
        <end position="372"/>
    </location>
</feature>
<dbReference type="PANTHER" id="PTHR33207">
    <property type="entry name" value="F-BOX DOMAIN CONTAINING PROTEIN-RELATED"/>
    <property type="match status" value="1"/>
</dbReference>
<dbReference type="Gramene" id="LPERR05G02990.1">
    <property type="protein sequence ID" value="LPERR05G02990.1"/>
    <property type="gene ID" value="LPERR05G02990"/>
</dbReference>
<protein>
    <recommendedName>
        <fullName evidence="1">F-box protein AT5G49610-like beta-propeller domain-containing protein</fullName>
    </recommendedName>
</protein>
<dbReference type="HOGENOM" id="CLU_017945_8_2_1"/>
<reference evidence="2 3" key="1">
    <citation type="submission" date="2012-08" db="EMBL/GenBank/DDBJ databases">
        <title>Oryza genome evolution.</title>
        <authorList>
            <person name="Wing R.A."/>
        </authorList>
    </citation>
    <scope>NUCLEOTIDE SEQUENCE</scope>
</reference>
<sequence>MAPAVIDVLGDDLLREILLRLTSPEALVRAALALRSFLRAARDAAFLRRFRARHPSEPRLLLGFLFVLPDGSPPVYLSAASASSELHPMADFSLSYLPGREWDLLDCRDGLLLLRNHATMELAVVDPSRRAYCPVKFPTAAAADLPVAYGLAAGKGNSSSAFRVVCIARDSSSSSSTLRALVFSSEEFYWEDSGDAVACATSVWPMMKPMKANGSLFWRLDDGKRMAEFDATPGRKTMSLSILDLPPIPAELAFGFIDTDDGDGLRLLTMREFRLETWKFAGGDGMTSSSWTLEDTSVRLYRALEEMLGERKLSCRRDEFEIVGVVDGIVFFLQSGILLSIDLNTMKLHMLSEQDCSPARIFAITRAWPPPFLRPSED</sequence>
<dbReference type="Pfam" id="PF23635">
    <property type="entry name" value="Beta-prop_AT5G49610-like"/>
    <property type="match status" value="1"/>
</dbReference>
<reference evidence="2" key="3">
    <citation type="submission" date="2015-04" db="UniProtKB">
        <authorList>
            <consortium name="EnsemblPlants"/>
        </authorList>
    </citation>
    <scope>IDENTIFICATION</scope>
</reference>
<dbReference type="InterPro" id="IPR056594">
    <property type="entry name" value="AT5G49610-like_b-prop"/>
</dbReference>
<evidence type="ECO:0000313" key="2">
    <source>
        <dbReference type="EnsemblPlants" id="LPERR05G02990.1"/>
    </source>
</evidence>
<dbReference type="eggNOG" id="ENOG502R42N">
    <property type="taxonomic scope" value="Eukaryota"/>
</dbReference>
<dbReference type="EnsemblPlants" id="LPERR05G02990.1">
    <property type="protein sequence ID" value="LPERR05G02990.1"/>
    <property type="gene ID" value="LPERR05G02990"/>
</dbReference>
<name>A0A0D9WCS3_9ORYZ</name>
<keyword evidence="3" id="KW-1185">Reference proteome</keyword>